<comment type="caution">
    <text evidence="3">The sequence shown here is derived from an EMBL/GenBank/DDBJ whole genome shotgun (WGS) entry which is preliminary data.</text>
</comment>
<evidence type="ECO:0000256" key="2">
    <source>
        <dbReference type="SAM" id="SignalP"/>
    </source>
</evidence>
<accession>A0ABT2CEA4</accession>
<keyword evidence="4" id="KW-1185">Reference proteome</keyword>
<evidence type="ECO:0000313" key="4">
    <source>
        <dbReference type="Proteomes" id="UP001431313"/>
    </source>
</evidence>
<feature type="chain" id="PRO_5045406064" evidence="2">
    <location>
        <begin position="36"/>
        <end position="336"/>
    </location>
</feature>
<reference evidence="3" key="1">
    <citation type="submission" date="2022-08" db="EMBL/GenBank/DDBJ databases">
        <authorList>
            <person name="Somphong A."/>
            <person name="Phongsopitanun W."/>
        </authorList>
    </citation>
    <scope>NUCLEOTIDE SEQUENCE</scope>
    <source>
        <strain evidence="3">LP05-1</strain>
    </source>
</reference>
<name>A0ABT2CEA4_9ACTN</name>
<evidence type="ECO:0000256" key="1">
    <source>
        <dbReference type="SAM" id="Phobius"/>
    </source>
</evidence>
<sequence>MHFPSVPARARWRRPASAALALLTLLCAAALPVLAAPAAHAADNGQWSVFPAGTPGGRAYFRLAAAPGATLRDKVTLRNLRATPVTFLLYAADGYNTPRDGGFAVRDQGERMTGVGRWTRLDHTTVRVAGHGQVTVPFTLRVPRDAQPGDHPGAVVAVDQRLSRSAREGVAVRQAVGSRVYLRVSGKRQPGLEVRGARFSYAAPWFPGGERTATVSYELVNSGNVMLSPRVGLRATGLFGRASFTPEPHRLPAELMPGQRVHVSERWSGPPFLDWGRVEVTASDSEGLLAQSTGVGYRTVSWGVLLLIAVLLAAVAGTWLVRRRSRRSAATRAPAS</sequence>
<gene>
    <name evidence="3" type="ORF">NX801_08715</name>
</gene>
<feature type="transmembrane region" description="Helical" evidence="1">
    <location>
        <begin position="300"/>
        <end position="321"/>
    </location>
</feature>
<dbReference type="EMBL" id="JANUGQ010000005">
    <property type="protein sequence ID" value="MCS0635743.1"/>
    <property type="molecule type" value="Genomic_DNA"/>
</dbReference>
<keyword evidence="2" id="KW-0732">Signal</keyword>
<dbReference type="Proteomes" id="UP001431313">
    <property type="component" value="Unassembled WGS sequence"/>
</dbReference>
<keyword evidence="1" id="KW-0812">Transmembrane</keyword>
<keyword evidence="1" id="KW-1133">Transmembrane helix</keyword>
<proteinExistence type="predicted"/>
<evidence type="ECO:0000313" key="3">
    <source>
        <dbReference type="EMBL" id="MCS0635743.1"/>
    </source>
</evidence>
<protein>
    <submittedName>
        <fullName evidence="3">DUF916 domain-containing protein</fullName>
    </submittedName>
</protein>
<feature type="signal peptide" evidence="2">
    <location>
        <begin position="1"/>
        <end position="35"/>
    </location>
</feature>
<organism evidence="3 4">
    <name type="scientific">Streptomyces pyxinae</name>
    <dbReference type="NCBI Taxonomy" id="2970734"/>
    <lineage>
        <taxon>Bacteria</taxon>
        <taxon>Bacillati</taxon>
        <taxon>Actinomycetota</taxon>
        <taxon>Actinomycetes</taxon>
        <taxon>Kitasatosporales</taxon>
        <taxon>Streptomycetaceae</taxon>
        <taxon>Streptomyces</taxon>
    </lineage>
</organism>
<dbReference type="RefSeq" id="WP_258786627.1">
    <property type="nucleotide sequence ID" value="NZ_JANUGQ010000005.1"/>
</dbReference>
<keyword evidence="1" id="KW-0472">Membrane</keyword>